<evidence type="ECO:0000256" key="4">
    <source>
        <dbReference type="SAM" id="MobiDB-lite"/>
    </source>
</evidence>
<keyword evidence="2" id="KW-0333">Golgi apparatus</keyword>
<feature type="region of interest" description="Disordered" evidence="4">
    <location>
        <begin position="72"/>
        <end position="99"/>
    </location>
</feature>
<dbReference type="GO" id="GO:0005794">
    <property type="term" value="C:Golgi apparatus"/>
    <property type="evidence" value="ECO:0007669"/>
    <property type="project" value="UniProtKB-SubCell"/>
</dbReference>
<evidence type="ECO:0000256" key="1">
    <source>
        <dbReference type="ARBA" id="ARBA00004555"/>
    </source>
</evidence>
<dbReference type="InterPro" id="IPR000237">
    <property type="entry name" value="GRIP_dom"/>
</dbReference>
<dbReference type="Proteomes" id="UP000549394">
    <property type="component" value="Unassembled WGS sequence"/>
</dbReference>
<keyword evidence="7" id="KW-1185">Reference proteome</keyword>
<organism evidence="6 7">
    <name type="scientific">Dimorphilus gyrociliatus</name>
    <dbReference type="NCBI Taxonomy" id="2664684"/>
    <lineage>
        <taxon>Eukaryota</taxon>
        <taxon>Metazoa</taxon>
        <taxon>Spiralia</taxon>
        <taxon>Lophotrochozoa</taxon>
        <taxon>Annelida</taxon>
        <taxon>Polychaeta</taxon>
        <taxon>Polychaeta incertae sedis</taxon>
        <taxon>Dinophilidae</taxon>
        <taxon>Dimorphilus</taxon>
    </lineage>
</organism>
<dbReference type="PROSITE" id="PS50913">
    <property type="entry name" value="GRIP"/>
    <property type="match status" value="1"/>
</dbReference>
<keyword evidence="3" id="KW-0175">Coiled coil</keyword>
<evidence type="ECO:0000313" key="6">
    <source>
        <dbReference type="EMBL" id="CAD5121381.1"/>
    </source>
</evidence>
<gene>
    <name evidence="6" type="ORF">DGYR_LOCUS9342</name>
</gene>
<accession>A0A7I8W011</accession>
<dbReference type="EMBL" id="CAJFCJ010000014">
    <property type="protein sequence ID" value="CAD5121381.1"/>
    <property type="molecule type" value="Genomic_DNA"/>
</dbReference>
<feature type="domain" description="GRIP" evidence="5">
    <location>
        <begin position="15"/>
        <end position="64"/>
    </location>
</feature>
<comment type="caution">
    <text evidence="6">The sequence shown here is derived from an EMBL/GenBank/DDBJ whole genome shotgun (WGS) entry which is preliminary data.</text>
</comment>
<dbReference type="OrthoDB" id="425925at2759"/>
<reference evidence="6 7" key="1">
    <citation type="submission" date="2020-08" db="EMBL/GenBank/DDBJ databases">
        <authorList>
            <person name="Hejnol A."/>
        </authorList>
    </citation>
    <scope>NUCLEOTIDE SEQUENCE [LARGE SCALE GENOMIC DNA]</scope>
</reference>
<evidence type="ECO:0000256" key="3">
    <source>
        <dbReference type="ARBA" id="ARBA00023054"/>
    </source>
</evidence>
<evidence type="ECO:0000256" key="2">
    <source>
        <dbReference type="ARBA" id="ARBA00023034"/>
    </source>
</evidence>
<name>A0A7I8W011_9ANNE</name>
<dbReference type="PANTHER" id="PTHR18921">
    <property type="entry name" value="MYOSIN HEAVY CHAIN - RELATED"/>
    <property type="match status" value="1"/>
</dbReference>
<dbReference type="AlphaFoldDB" id="A0A7I8W011"/>
<evidence type="ECO:0000313" key="7">
    <source>
        <dbReference type="Proteomes" id="UP000549394"/>
    </source>
</evidence>
<dbReference type="InterPro" id="IPR019459">
    <property type="entry name" value="GRAB"/>
</dbReference>
<sequence length="212" mass="23174">MLQHAEEEIARLQISSDARVDKTVVKNLILGYLHTPASKQPEVLLLIGKILGFTQAELEQLRANQQHSGWLKGWFGNKPKPSSQGAPTPPSTPLRAASAPPLDQSLSQLFVNFLERESTPLGPPMKLPAEQMASEELSKPRRIPNPFSATIPSMPIENRSGGPTPPLLFKPIDSTQRTLSPIRIVDSPKITTTTTTKMTTPTTTPTPTTIMQ</sequence>
<comment type="subcellular location">
    <subcellularLocation>
        <location evidence="1">Golgi apparatus</location>
    </subcellularLocation>
</comment>
<dbReference type="Pfam" id="PF10375">
    <property type="entry name" value="GRAB"/>
    <property type="match status" value="1"/>
</dbReference>
<dbReference type="GO" id="GO:0006888">
    <property type="term" value="P:endoplasmic reticulum to Golgi vesicle-mediated transport"/>
    <property type="evidence" value="ECO:0007669"/>
    <property type="project" value="TreeGrafter"/>
</dbReference>
<proteinExistence type="predicted"/>
<evidence type="ECO:0000259" key="5">
    <source>
        <dbReference type="PROSITE" id="PS50913"/>
    </source>
</evidence>
<protein>
    <submittedName>
        <fullName evidence="6">DgyrCDS9904</fullName>
    </submittedName>
</protein>
<dbReference type="GO" id="GO:0031267">
    <property type="term" value="F:small GTPase binding"/>
    <property type="evidence" value="ECO:0007669"/>
    <property type="project" value="TreeGrafter"/>
</dbReference>
<dbReference type="PANTHER" id="PTHR18921:SF2">
    <property type="entry name" value="THYROID RECEPTOR-INTERACTING PROTEIN 11"/>
    <property type="match status" value="1"/>
</dbReference>
<feature type="region of interest" description="Disordered" evidence="4">
    <location>
        <begin position="136"/>
        <end position="158"/>
    </location>
</feature>
<dbReference type="GO" id="GO:0007030">
    <property type="term" value="P:Golgi organization"/>
    <property type="evidence" value="ECO:0007669"/>
    <property type="project" value="TreeGrafter"/>
</dbReference>